<dbReference type="Proteomes" id="UP000663854">
    <property type="component" value="Unassembled WGS sequence"/>
</dbReference>
<dbReference type="EMBL" id="CAJNOL010000415">
    <property type="protein sequence ID" value="CAF1053997.1"/>
    <property type="molecule type" value="Genomic_DNA"/>
</dbReference>
<name>A0A814KMF8_9BILA</name>
<gene>
    <name evidence="3" type="ORF">JXQ802_LOCUS15720</name>
    <name evidence="4" type="ORF">JXQ802_LOCUS16810</name>
    <name evidence="2" type="ORF">PYM288_LOCUS5303</name>
</gene>
<evidence type="ECO:0000313" key="2">
    <source>
        <dbReference type="EMBL" id="CAF0815276.1"/>
    </source>
</evidence>
<feature type="coiled-coil region" evidence="1">
    <location>
        <begin position="70"/>
        <end position="149"/>
    </location>
</feature>
<keyword evidence="1" id="KW-0175">Coiled coil</keyword>
<dbReference type="Proteomes" id="UP000663870">
    <property type="component" value="Unassembled WGS sequence"/>
</dbReference>
<sequence length="184" mass="21666">MSSSSMNEFISTILAKPNKTSNDLQEIINKWHDDLLKNEDYLLQHANQLNQKQQILNKTTELFIQNQDLLTNLEENLQEFQLSIQTLKKYNDELENNSEQLNNESKNLLPNILSNHKIEQDRSINYELMETVDNHLNELDKTIKQLYEKLQINKDSSIINTIDDLQTCFDDINNLQESMKQIKL</sequence>
<keyword evidence="5" id="KW-1185">Reference proteome</keyword>
<protein>
    <recommendedName>
        <fullName evidence="6">Nucleoporin NSP1-like C-terminal domain-containing protein</fullName>
    </recommendedName>
</protein>
<comment type="caution">
    <text evidence="4">The sequence shown here is derived from an EMBL/GenBank/DDBJ whole genome shotgun (WGS) entry which is preliminary data.</text>
</comment>
<evidence type="ECO:0000313" key="3">
    <source>
        <dbReference type="EMBL" id="CAF1032590.1"/>
    </source>
</evidence>
<proteinExistence type="predicted"/>
<evidence type="ECO:0000256" key="1">
    <source>
        <dbReference type="SAM" id="Coils"/>
    </source>
</evidence>
<reference evidence="4" key="1">
    <citation type="submission" date="2021-02" db="EMBL/GenBank/DDBJ databases">
        <authorList>
            <person name="Nowell W R."/>
        </authorList>
    </citation>
    <scope>NUCLEOTIDE SEQUENCE</scope>
</reference>
<dbReference type="EMBL" id="CAJNOL010000370">
    <property type="protein sequence ID" value="CAF1032590.1"/>
    <property type="molecule type" value="Genomic_DNA"/>
</dbReference>
<evidence type="ECO:0008006" key="6">
    <source>
        <dbReference type="Google" id="ProtNLM"/>
    </source>
</evidence>
<dbReference type="AlphaFoldDB" id="A0A814KMF8"/>
<evidence type="ECO:0000313" key="4">
    <source>
        <dbReference type="EMBL" id="CAF1053997.1"/>
    </source>
</evidence>
<accession>A0A814KMF8</accession>
<dbReference type="EMBL" id="CAJNOH010000053">
    <property type="protein sequence ID" value="CAF0815276.1"/>
    <property type="molecule type" value="Genomic_DNA"/>
</dbReference>
<evidence type="ECO:0000313" key="5">
    <source>
        <dbReference type="Proteomes" id="UP000663870"/>
    </source>
</evidence>
<organism evidence="4 5">
    <name type="scientific">Rotaria sordida</name>
    <dbReference type="NCBI Taxonomy" id="392033"/>
    <lineage>
        <taxon>Eukaryota</taxon>
        <taxon>Metazoa</taxon>
        <taxon>Spiralia</taxon>
        <taxon>Gnathifera</taxon>
        <taxon>Rotifera</taxon>
        <taxon>Eurotatoria</taxon>
        <taxon>Bdelloidea</taxon>
        <taxon>Philodinida</taxon>
        <taxon>Philodinidae</taxon>
        <taxon>Rotaria</taxon>
    </lineage>
</organism>